<keyword evidence="1" id="KW-1133">Transmembrane helix</keyword>
<accession>A0A9J7BPL7</accession>
<dbReference type="Proteomes" id="UP001059380">
    <property type="component" value="Chromosome"/>
</dbReference>
<dbReference type="RefSeq" id="WP_260793978.1">
    <property type="nucleotide sequence ID" value="NZ_CP093313.1"/>
</dbReference>
<gene>
    <name evidence="2" type="ORF">MOP44_00725</name>
</gene>
<dbReference type="EMBL" id="CP093313">
    <property type="protein sequence ID" value="UWZ84473.1"/>
    <property type="molecule type" value="Genomic_DNA"/>
</dbReference>
<name>A0A9J7BPL7_9BACT</name>
<evidence type="ECO:0000313" key="3">
    <source>
        <dbReference type="Proteomes" id="UP001059380"/>
    </source>
</evidence>
<evidence type="ECO:0000256" key="1">
    <source>
        <dbReference type="SAM" id="Phobius"/>
    </source>
</evidence>
<sequence>MRQVRIQFAPLERAQAAGECRRRSVHFLEREPKQNVRAHALAAPARNVGITWKVILVLWLLFLAALCVRASLPAQAPASAAPDSLTSGSVRVTEIGAVPANQVPANERGAIS</sequence>
<keyword evidence="3" id="KW-1185">Reference proteome</keyword>
<keyword evidence="1" id="KW-0472">Membrane</keyword>
<keyword evidence="1" id="KW-0812">Transmembrane</keyword>
<proteinExistence type="predicted"/>
<protein>
    <submittedName>
        <fullName evidence="2">Uncharacterized protein</fullName>
    </submittedName>
</protein>
<evidence type="ECO:0000313" key="2">
    <source>
        <dbReference type="EMBL" id="UWZ84473.1"/>
    </source>
</evidence>
<feature type="transmembrane region" description="Helical" evidence="1">
    <location>
        <begin position="50"/>
        <end position="68"/>
    </location>
</feature>
<dbReference type="KEGG" id="orp:MOP44_00725"/>
<reference evidence="2" key="1">
    <citation type="submission" date="2021-04" db="EMBL/GenBank/DDBJ databases">
        <title>Phylogenetic analysis of Acidobacteriaceae.</title>
        <authorList>
            <person name="Qiu L."/>
            <person name="Zhang Q."/>
        </authorList>
    </citation>
    <scope>NUCLEOTIDE SEQUENCE</scope>
    <source>
        <strain evidence="2">DSM 25168</strain>
    </source>
</reference>
<dbReference type="AlphaFoldDB" id="A0A9J7BPL7"/>
<organism evidence="2 3">
    <name type="scientific">Occallatibacter riparius</name>
    <dbReference type="NCBI Taxonomy" id="1002689"/>
    <lineage>
        <taxon>Bacteria</taxon>
        <taxon>Pseudomonadati</taxon>
        <taxon>Acidobacteriota</taxon>
        <taxon>Terriglobia</taxon>
        <taxon>Terriglobales</taxon>
        <taxon>Acidobacteriaceae</taxon>
        <taxon>Occallatibacter</taxon>
    </lineage>
</organism>